<evidence type="ECO:0000256" key="1">
    <source>
        <dbReference type="SAM" id="MobiDB-lite"/>
    </source>
</evidence>
<accession>K0R810</accession>
<feature type="compositionally biased region" description="Gly residues" evidence="1">
    <location>
        <begin position="32"/>
        <end position="68"/>
    </location>
</feature>
<feature type="region of interest" description="Disordered" evidence="1">
    <location>
        <begin position="131"/>
        <end position="216"/>
    </location>
</feature>
<sequence length="216" mass="21442">MARSMESNDVASSLESAARLLEELGDPNHGVRGQGGTGNRGGPGGGVVGGGGGAGGPGPPGYHGGNTAGGVPPLGNYGDRYAPSGPGLAEAAAASGLVTPLSPRNYYELHMRAMDEMPALEEFLLGLCRASDGDGPGGRTVPRERGAVRGGPVHAPGGPPCLPPDMRGRRVHPGGGPDGRGRHGRAGHGRADGPVPRPRAVPKALPPHGAQGQAAR</sequence>
<gene>
    <name evidence="2" type="ORF">THAOC_31485</name>
</gene>
<name>K0R810_THAOC</name>
<dbReference type="AlphaFoldDB" id="K0R810"/>
<dbReference type="Proteomes" id="UP000266841">
    <property type="component" value="Unassembled WGS sequence"/>
</dbReference>
<dbReference type="OrthoDB" id="10258141at2759"/>
<dbReference type="EMBL" id="AGNL01044595">
    <property type="protein sequence ID" value="EJK49618.1"/>
    <property type="molecule type" value="Genomic_DNA"/>
</dbReference>
<keyword evidence="3" id="KW-1185">Reference proteome</keyword>
<evidence type="ECO:0000313" key="2">
    <source>
        <dbReference type="EMBL" id="EJK49618.1"/>
    </source>
</evidence>
<proteinExistence type="predicted"/>
<dbReference type="eggNOG" id="KOG1107">
    <property type="taxonomic scope" value="Eukaryota"/>
</dbReference>
<reference evidence="2 3" key="1">
    <citation type="journal article" date="2012" name="Genome Biol.">
        <title>Genome and low-iron response of an oceanic diatom adapted to chronic iron limitation.</title>
        <authorList>
            <person name="Lommer M."/>
            <person name="Specht M."/>
            <person name="Roy A.S."/>
            <person name="Kraemer L."/>
            <person name="Andreson R."/>
            <person name="Gutowska M.A."/>
            <person name="Wolf J."/>
            <person name="Bergner S.V."/>
            <person name="Schilhabel M.B."/>
            <person name="Klostermeier U.C."/>
            <person name="Beiko R.G."/>
            <person name="Rosenstiel P."/>
            <person name="Hippler M."/>
            <person name="Laroche J."/>
        </authorList>
    </citation>
    <scope>NUCLEOTIDE SEQUENCE [LARGE SCALE GENOMIC DNA]</scope>
    <source>
        <strain evidence="2 3">CCMP1005</strain>
    </source>
</reference>
<feature type="compositionally biased region" description="Polar residues" evidence="1">
    <location>
        <begin position="1"/>
        <end position="10"/>
    </location>
</feature>
<feature type="region of interest" description="Disordered" evidence="1">
    <location>
        <begin position="1"/>
        <end position="71"/>
    </location>
</feature>
<feature type="non-terminal residue" evidence="2">
    <location>
        <position position="216"/>
    </location>
</feature>
<organism evidence="2 3">
    <name type="scientific">Thalassiosira oceanica</name>
    <name type="common">Marine diatom</name>
    <dbReference type="NCBI Taxonomy" id="159749"/>
    <lineage>
        <taxon>Eukaryota</taxon>
        <taxon>Sar</taxon>
        <taxon>Stramenopiles</taxon>
        <taxon>Ochrophyta</taxon>
        <taxon>Bacillariophyta</taxon>
        <taxon>Coscinodiscophyceae</taxon>
        <taxon>Thalassiosirophycidae</taxon>
        <taxon>Thalassiosirales</taxon>
        <taxon>Thalassiosiraceae</taxon>
        <taxon>Thalassiosira</taxon>
    </lineage>
</organism>
<evidence type="ECO:0000313" key="3">
    <source>
        <dbReference type="Proteomes" id="UP000266841"/>
    </source>
</evidence>
<protein>
    <submittedName>
        <fullName evidence="2">Uncharacterized protein</fullName>
    </submittedName>
</protein>
<comment type="caution">
    <text evidence="2">The sequence shown here is derived from an EMBL/GenBank/DDBJ whole genome shotgun (WGS) entry which is preliminary data.</text>
</comment>